<reference evidence="1 2" key="1">
    <citation type="journal article" date="2006" name="Science">
        <title>The genome of black cottonwood, Populus trichocarpa (Torr. &amp; Gray).</title>
        <authorList>
            <person name="Tuskan G.A."/>
            <person name="Difazio S."/>
            <person name="Jansson S."/>
            <person name="Bohlmann J."/>
            <person name="Grigoriev I."/>
            <person name="Hellsten U."/>
            <person name="Putnam N."/>
            <person name="Ralph S."/>
            <person name="Rombauts S."/>
            <person name="Salamov A."/>
            <person name="Schein J."/>
            <person name="Sterck L."/>
            <person name="Aerts A."/>
            <person name="Bhalerao R.R."/>
            <person name="Bhalerao R.P."/>
            <person name="Blaudez D."/>
            <person name="Boerjan W."/>
            <person name="Brun A."/>
            <person name="Brunner A."/>
            <person name="Busov V."/>
            <person name="Campbell M."/>
            <person name="Carlson J."/>
            <person name="Chalot M."/>
            <person name="Chapman J."/>
            <person name="Chen G.L."/>
            <person name="Cooper D."/>
            <person name="Coutinho P.M."/>
            <person name="Couturier J."/>
            <person name="Covert S."/>
            <person name="Cronk Q."/>
            <person name="Cunningham R."/>
            <person name="Davis J."/>
            <person name="Degroeve S."/>
            <person name="Dejardin A."/>
            <person name="Depamphilis C."/>
            <person name="Detter J."/>
            <person name="Dirks B."/>
            <person name="Dubchak I."/>
            <person name="Duplessis S."/>
            <person name="Ehlting J."/>
            <person name="Ellis B."/>
            <person name="Gendler K."/>
            <person name="Goodstein D."/>
            <person name="Gribskov M."/>
            <person name="Grimwood J."/>
            <person name="Groover A."/>
            <person name="Gunter L."/>
            <person name="Hamberger B."/>
            <person name="Heinze B."/>
            <person name="Helariutta Y."/>
            <person name="Henrissat B."/>
            <person name="Holligan D."/>
            <person name="Holt R."/>
            <person name="Huang W."/>
            <person name="Islam-Faridi N."/>
            <person name="Jones S."/>
            <person name="Jones-Rhoades M."/>
            <person name="Jorgensen R."/>
            <person name="Joshi C."/>
            <person name="Kangasjarvi J."/>
            <person name="Karlsson J."/>
            <person name="Kelleher C."/>
            <person name="Kirkpatrick R."/>
            <person name="Kirst M."/>
            <person name="Kohler A."/>
            <person name="Kalluri U."/>
            <person name="Larimer F."/>
            <person name="Leebens-Mack J."/>
            <person name="Leple J.C."/>
            <person name="Locascio P."/>
            <person name="Lou Y."/>
            <person name="Lucas S."/>
            <person name="Martin F."/>
            <person name="Montanini B."/>
            <person name="Napoli C."/>
            <person name="Nelson D.R."/>
            <person name="Nelson C."/>
            <person name="Nieminen K."/>
            <person name="Nilsson O."/>
            <person name="Pereda V."/>
            <person name="Peter G."/>
            <person name="Philippe R."/>
            <person name="Pilate G."/>
            <person name="Poliakov A."/>
            <person name="Razumovskaya J."/>
            <person name="Richardson P."/>
            <person name="Rinaldi C."/>
            <person name="Ritland K."/>
            <person name="Rouze P."/>
            <person name="Ryaboy D."/>
            <person name="Schmutz J."/>
            <person name="Schrader J."/>
            <person name="Segerman B."/>
            <person name="Shin H."/>
            <person name="Siddiqui A."/>
            <person name="Sterky F."/>
            <person name="Terry A."/>
            <person name="Tsai C.J."/>
            <person name="Uberbacher E."/>
            <person name="Unneberg P."/>
            <person name="Vahala J."/>
            <person name="Wall K."/>
            <person name="Wessler S."/>
            <person name="Yang G."/>
            <person name="Yin T."/>
            <person name="Douglas C."/>
            <person name="Marra M."/>
            <person name="Sandberg G."/>
            <person name="Van de Peer Y."/>
            <person name="Rokhsar D."/>
        </authorList>
    </citation>
    <scope>NUCLEOTIDE SEQUENCE [LARGE SCALE GENOMIC DNA]</scope>
    <source>
        <strain evidence="2">cv. Nisqually</strain>
    </source>
</reference>
<organism evidence="1 2">
    <name type="scientific">Populus trichocarpa</name>
    <name type="common">Western balsam poplar</name>
    <name type="synonym">Populus balsamifera subsp. trichocarpa</name>
    <dbReference type="NCBI Taxonomy" id="3694"/>
    <lineage>
        <taxon>Eukaryota</taxon>
        <taxon>Viridiplantae</taxon>
        <taxon>Streptophyta</taxon>
        <taxon>Embryophyta</taxon>
        <taxon>Tracheophyta</taxon>
        <taxon>Spermatophyta</taxon>
        <taxon>Magnoliopsida</taxon>
        <taxon>eudicotyledons</taxon>
        <taxon>Gunneridae</taxon>
        <taxon>Pentapetalae</taxon>
        <taxon>rosids</taxon>
        <taxon>fabids</taxon>
        <taxon>Malpighiales</taxon>
        <taxon>Salicaceae</taxon>
        <taxon>Saliceae</taxon>
        <taxon>Populus</taxon>
    </lineage>
</organism>
<gene>
    <name evidence="1" type="ORF">POPTR_010G155800v4</name>
</gene>
<name>A0ACC0SFJ0_POPTR</name>
<evidence type="ECO:0000313" key="2">
    <source>
        <dbReference type="Proteomes" id="UP000006729"/>
    </source>
</evidence>
<dbReference type="Proteomes" id="UP000006729">
    <property type="component" value="Chromosome 10"/>
</dbReference>
<dbReference type="EMBL" id="CM009299">
    <property type="protein sequence ID" value="KAI9388008.1"/>
    <property type="molecule type" value="Genomic_DNA"/>
</dbReference>
<proteinExistence type="predicted"/>
<accession>A0ACC0SFJ0</accession>
<comment type="caution">
    <text evidence="1">The sequence shown here is derived from an EMBL/GenBank/DDBJ whole genome shotgun (WGS) entry which is preliminary data.</text>
</comment>
<sequence length="342" mass="38882">MFVLKISFLAGNSLFINSGGEEVDDGKNHYHNDTSLSSFNLSPSEDWAYSYAGDYLWAKVNASTLVRNLTCEITNSKANIDNNFRLAPVSLTYYGLCLRKGKYIVTLHFAKALYSKSEDYSTSGKRVFDIYIQGMIVKKDVNIKEIPGKEHEERRLQFKVKINDGSLEIKFFWAGKGSLYNPPGLNGPLISAVSITRVPRKLHDWEIALIAVGCILFLLLLLAFMWRMGWIGDRELRETTVKIGERTFTLKQIIDATKKFSPKMELGSGRSGIVYRAQILQDLTVAVKKLFAQSNAVDEIATEVYVKKAKDLKHDNIVKLLYIYSRRHLHLLIYEFMEVGSL</sequence>
<keyword evidence="2" id="KW-1185">Reference proteome</keyword>
<evidence type="ECO:0000313" key="1">
    <source>
        <dbReference type="EMBL" id="KAI9388008.1"/>
    </source>
</evidence>
<protein>
    <submittedName>
        <fullName evidence="1">Uncharacterized protein</fullName>
    </submittedName>
</protein>